<keyword evidence="1" id="KW-0472">Membrane</keyword>
<feature type="transmembrane region" description="Helical" evidence="1">
    <location>
        <begin position="211"/>
        <end position="232"/>
    </location>
</feature>
<feature type="transmembrane region" description="Helical" evidence="1">
    <location>
        <begin position="238"/>
        <end position="260"/>
    </location>
</feature>
<evidence type="ECO:0000313" key="2">
    <source>
        <dbReference type="EMBL" id="CYU84100.1"/>
    </source>
</evidence>
<accession>A0A0Z8FPW9</accession>
<protein>
    <submittedName>
        <fullName evidence="2">Membrane protein</fullName>
    </submittedName>
</protein>
<feature type="transmembrane region" description="Helical" evidence="1">
    <location>
        <begin position="157"/>
        <end position="179"/>
    </location>
</feature>
<dbReference type="Proteomes" id="UP000074903">
    <property type="component" value="Unassembled WGS sequence"/>
</dbReference>
<evidence type="ECO:0000313" key="5">
    <source>
        <dbReference type="Proteomes" id="UP000074903"/>
    </source>
</evidence>
<proteinExistence type="predicted"/>
<dbReference type="SUPFAM" id="SSF158560">
    <property type="entry name" value="BH3980-like"/>
    <property type="match status" value="1"/>
</dbReference>
<sequence>MSKQMEYRKQIEVIESQLTKENKEYMGRINGYMMIASVFHRQEEAVTAQLLSIYQDVLEAQKDGLSAEEFLGKDSKQMADDLLSYLPPIGFMEVANLSGLMLIIYLGSQWLMDFAGTGTISLNWLGLVCDTVLSLLLPAGIFLIIRGLIYQTSKIKVWASVLCIPLLFLLICGLRLWAIPEEPDLVLTGWGLAVPLTVLGLALLFFQKEKLVRYVFLPTYLFLIVGGVLHMVMTVPVWLNLLLLLIPAISSWLGVWLLVWKKEK</sequence>
<evidence type="ECO:0000313" key="3">
    <source>
        <dbReference type="EMBL" id="CYY09357.1"/>
    </source>
</evidence>
<feature type="transmembrane region" description="Helical" evidence="1">
    <location>
        <begin position="124"/>
        <end position="145"/>
    </location>
</feature>
<gene>
    <name evidence="2" type="ORF">ERS132394_01546</name>
    <name evidence="3" type="ORF">ERS132531_02050</name>
</gene>
<dbReference type="Proteomes" id="UP000072618">
    <property type="component" value="Unassembled WGS sequence"/>
</dbReference>
<dbReference type="AlphaFoldDB" id="A0A0Z8FPW9"/>
<reference evidence="4 5" key="1">
    <citation type="submission" date="2016-02" db="EMBL/GenBank/DDBJ databases">
        <authorList>
            <consortium name="Pathogen Informatics"/>
        </authorList>
    </citation>
    <scope>NUCLEOTIDE SEQUENCE [LARGE SCALE GENOMIC DNA]</scope>
    <source>
        <strain evidence="2 4">LSS32</strain>
        <strain evidence="3 5">SS993</strain>
    </source>
</reference>
<evidence type="ECO:0000313" key="4">
    <source>
        <dbReference type="Proteomes" id="UP000072618"/>
    </source>
</evidence>
<keyword evidence="1" id="KW-0812">Transmembrane</keyword>
<name>A0A0Z8FPW9_STRSU</name>
<organism evidence="2 4">
    <name type="scientific">Streptococcus suis</name>
    <dbReference type="NCBI Taxonomy" id="1307"/>
    <lineage>
        <taxon>Bacteria</taxon>
        <taxon>Bacillati</taxon>
        <taxon>Bacillota</taxon>
        <taxon>Bacilli</taxon>
        <taxon>Lactobacillales</taxon>
        <taxon>Streptococcaceae</taxon>
        <taxon>Streptococcus</taxon>
    </lineage>
</organism>
<dbReference type="EMBL" id="FILX01000063">
    <property type="protein sequence ID" value="CYY09357.1"/>
    <property type="molecule type" value="Genomic_DNA"/>
</dbReference>
<dbReference type="RefSeq" id="WP_044671788.1">
    <property type="nucleotide sequence ID" value="NZ_CEFF01000004.1"/>
</dbReference>
<dbReference type="EMBL" id="FIGJ01000018">
    <property type="protein sequence ID" value="CYU84100.1"/>
    <property type="molecule type" value="Genomic_DNA"/>
</dbReference>
<keyword evidence="1" id="KW-1133">Transmembrane helix</keyword>
<feature type="transmembrane region" description="Helical" evidence="1">
    <location>
        <begin position="185"/>
        <end position="206"/>
    </location>
</feature>
<feature type="transmembrane region" description="Helical" evidence="1">
    <location>
        <begin position="82"/>
        <end position="104"/>
    </location>
</feature>
<evidence type="ECO:0000256" key="1">
    <source>
        <dbReference type="SAM" id="Phobius"/>
    </source>
</evidence>